<comment type="caution">
    <text evidence="9">The sequence shown here is derived from an EMBL/GenBank/DDBJ whole genome shotgun (WGS) entry which is preliminary data.</text>
</comment>
<evidence type="ECO:0000256" key="8">
    <source>
        <dbReference type="RuleBase" id="RU363041"/>
    </source>
</evidence>
<evidence type="ECO:0000256" key="2">
    <source>
        <dbReference type="ARBA" id="ARBA00009142"/>
    </source>
</evidence>
<evidence type="ECO:0000256" key="1">
    <source>
        <dbReference type="ARBA" id="ARBA00004651"/>
    </source>
</evidence>
<dbReference type="PANTHER" id="PTHR30269:SF37">
    <property type="entry name" value="MEMBRANE TRANSPORTER PROTEIN"/>
    <property type="match status" value="1"/>
</dbReference>
<proteinExistence type="inferred from homology"/>
<dbReference type="GO" id="GO:0005886">
    <property type="term" value="C:plasma membrane"/>
    <property type="evidence" value="ECO:0007669"/>
    <property type="project" value="UniProtKB-SubCell"/>
</dbReference>
<evidence type="ECO:0000256" key="6">
    <source>
        <dbReference type="ARBA" id="ARBA00022989"/>
    </source>
</evidence>
<keyword evidence="6 8" id="KW-1133">Transmembrane helix</keyword>
<dbReference type="Pfam" id="PF01925">
    <property type="entry name" value="TauE"/>
    <property type="match status" value="1"/>
</dbReference>
<accession>A0A7K2IQW4</accession>
<feature type="transmembrane region" description="Helical" evidence="8">
    <location>
        <begin position="36"/>
        <end position="57"/>
    </location>
</feature>
<name>A0A7K2IQW4_9ACTN</name>
<evidence type="ECO:0000313" key="10">
    <source>
        <dbReference type="Proteomes" id="UP000467124"/>
    </source>
</evidence>
<dbReference type="RefSeq" id="WP_161110698.1">
    <property type="nucleotide sequence ID" value="NZ_JBHYPC010000006.1"/>
</dbReference>
<dbReference type="AlphaFoldDB" id="A0A7K2IQW4"/>
<evidence type="ECO:0000256" key="5">
    <source>
        <dbReference type="ARBA" id="ARBA00022692"/>
    </source>
</evidence>
<comment type="similarity">
    <text evidence="2 8">Belongs to the 4-toluene sulfonate uptake permease (TSUP) (TC 2.A.102) family.</text>
</comment>
<feature type="transmembrane region" description="Helical" evidence="8">
    <location>
        <begin position="191"/>
        <end position="208"/>
    </location>
</feature>
<evidence type="ECO:0000256" key="7">
    <source>
        <dbReference type="ARBA" id="ARBA00023136"/>
    </source>
</evidence>
<feature type="transmembrane region" description="Helical" evidence="8">
    <location>
        <begin position="94"/>
        <end position="112"/>
    </location>
</feature>
<protein>
    <recommendedName>
        <fullName evidence="8">Probable membrane transporter protein</fullName>
    </recommendedName>
</protein>
<keyword evidence="7 8" id="KW-0472">Membrane</keyword>
<feature type="transmembrane region" description="Helical" evidence="8">
    <location>
        <begin position="220"/>
        <end position="241"/>
    </location>
</feature>
<dbReference type="InterPro" id="IPR052017">
    <property type="entry name" value="TSUP"/>
</dbReference>
<evidence type="ECO:0000313" key="9">
    <source>
        <dbReference type="EMBL" id="MYR32351.1"/>
    </source>
</evidence>
<sequence>MSVLICVFVVLTVAAMVRIAAGFGFALVAVPPLALLLDPVSAVVVAATLAVPLNLWVMARDRAYVDRRGASLLVVCTLAGVPFGLWALNVLSESTLLTLIAASVVAGTLLVWRRVRVPGGMVAVAGMSALSGASFAATAIDGPILVAGLQGSRLADLAPRVQRATLAVAFSATSVATLVGFVFGGQLTPEVGGLVLSGAPALLIGTFIGERLFRKLDAELFRRTILVLLLVSSVSVVTRVVTA</sequence>
<reference evidence="9 10" key="1">
    <citation type="journal article" date="2019" name="Nat. Commun.">
        <title>The antimicrobial potential of Streptomyces from insect microbiomes.</title>
        <authorList>
            <person name="Chevrette M.G."/>
            <person name="Carlson C.M."/>
            <person name="Ortega H.E."/>
            <person name="Thomas C."/>
            <person name="Ananiev G.E."/>
            <person name="Barns K.J."/>
            <person name="Book A.J."/>
            <person name="Cagnazzo J."/>
            <person name="Carlos C."/>
            <person name="Flanigan W."/>
            <person name="Grubbs K.J."/>
            <person name="Horn H.A."/>
            <person name="Hoffmann F.M."/>
            <person name="Klassen J.L."/>
            <person name="Knack J.J."/>
            <person name="Lewin G.R."/>
            <person name="McDonald B.R."/>
            <person name="Muller L."/>
            <person name="Melo W.G.P."/>
            <person name="Pinto-Tomas A.A."/>
            <person name="Schmitz A."/>
            <person name="Wendt-Pienkowski E."/>
            <person name="Wildman S."/>
            <person name="Zhao M."/>
            <person name="Zhang F."/>
            <person name="Bugni T.S."/>
            <person name="Andes D.R."/>
            <person name="Pupo M.T."/>
            <person name="Currie C.R."/>
        </authorList>
    </citation>
    <scope>NUCLEOTIDE SEQUENCE [LARGE SCALE GENOMIC DNA]</scope>
    <source>
        <strain evidence="9 10">SID5840</strain>
    </source>
</reference>
<feature type="transmembrane region" description="Helical" evidence="8">
    <location>
        <begin position="164"/>
        <end position="185"/>
    </location>
</feature>
<evidence type="ECO:0000256" key="4">
    <source>
        <dbReference type="ARBA" id="ARBA00022475"/>
    </source>
</evidence>
<organism evidence="9 10">
    <name type="scientific">Nocardiopsis alba</name>
    <dbReference type="NCBI Taxonomy" id="53437"/>
    <lineage>
        <taxon>Bacteria</taxon>
        <taxon>Bacillati</taxon>
        <taxon>Actinomycetota</taxon>
        <taxon>Actinomycetes</taxon>
        <taxon>Streptosporangiales</taxon>
        <taxon>Nocardiopsidaceae</taxon>
        <taxon>Nocardiopsis</taxon>
    </lineage>
</organism>
<dbReference type="PANTHER" id="PTHR30269">
    <property type="entry name" value="TRANSMEMBRANE PROTEIN YFCA"/>
    <property type="match status" value="1"/>
</dbReference>
<keyword evidence="5 8" id="KW-0812">Transmembrane</keyword>
<comment type="subcellular location">
    <subcellularLocation>
        <location evidence="1 8">Cell membrane</location>
        <topology evidence="1 8">Multi-pass membrane protein</topology>
    </subcellularLocation>
</comment>
<keyword evidence="3" id="KW-0813">Transport</keyword>
<gene>
    <name evidence="9" type="ORF">GTW20_08725</name>
</gene>
<feature type="transmembrane region" description="Helical" evidence="8">
    <location>
        <begin position="69"/>
        <end position="88"/>
    </location>
</feature>
<evidence type="ECO:0000256" key="3">
    <source>
        <dbReference type="ARBA" id="ARBA00022448"/>
    </source>
</evidence>
<dbReference type="EMBL" id="WWHY01000001">
    <property type="protein sequence ID" value="MYR32351.1"/>
    <property type="molecule type" value="Genomic_DNA"/>
</dbReference>
<keyword evidence="4 8" id="KW-1003">Cell membrane</keyword>
<dbReference type="Proteomes" id="UP000467124">
    <property type="component" value="Unassembled WGS sequence"/>
</dbReference>
<dbReference type="InterPro" id="IPR002781">
    <property type="entry name" value="TM_pro_TauE-like"/>
</dbReference>